<dbReference type="InterPro" id="IPR036537">
    <property type="entry name" value="Adaptor_Cbl_N_dom_sf"/>
</dbReference>
<dbReference type="CDD" id="cd21037">
    <property type="entry name" value="MLKL_NTD"/>
    <property type="match status" value="1"/>
</dbReference>
<protein>
    <submittedName>
        <fullName evidence="1">Uncharacterized protein</fullName>
    </submittedName>
</protein>
<proteinExistence type="predicted"/>
<keyword evidence="2" id="KW-1185">Reference proteome</keyword>
<dbReference type="STRING" id="135208.A0A4Y9ZRE8"/>
<organism evidence="1 2">
    <name type="scientific">Hericium alpestre</name>
    <dbReference type="NCBI Taxonomy" id="135208"/>
    <lineage>
        <taxon>Eukaryota</taxon>
        <taxon>Fungi</taxon>
        <taxon>Dikarya</taxon>
        <taxon>Basidiomycota</taxon>
        <taxon>Agaricomycotina</taxon>
        <taxon>Agaricomycetes</taxon>
        <taxon>Russulales</taxon>
        <taxon>Hericiaceae</taxon>
        <taxon>Hericium</taxon>
    </lineage>
</organism>
<dbReference type="InterPro" id="IPR059179">
    <property type="entry name" value="MLKL-like_MCAfunc"/>
</dbReference>
<dbReference type="AlphaFoldDB" id="A0A4Y9ZRE8"/>
<evidence type="ECO:0000313" key="1">
    <source>
        <dbReference type="EMBL" id="TFY77456.1"/>
    </source>
</evidence>
<dbReference type="Gene3D" id="1.20.930.20">
    <property type="entry name" value="Adaptor protein Cbl, N-terminal domain"/>
    <property type="match status" value="1"/>
</dbReference>
<reference evidence="1 2" key="1">
    <citation type="submission" date="2019-02" db="EMBL/GenBank/DDBJ databases">
        <title>Genome sequencing of the rare red list fungi Hericium alpestre (H. flagellum).</title>
        <authorList>
            <person name="Buettner E."/>
            <person name="Kellner H."/>
        </authorList>
    </citation>
    <scope>NUCLEOTIDE SEQUENCE [LARGE SCALE GENOMIC DNA]</scope>
    <source>
        <strain evidence="1 2">DSM 108284</strain>
    </source>
</reference>
<dbReference type="EMBL" id="SFCI01000910">
    <property type="protein sequence ID" value="TFY77456.1"/>
    <property type="molecule type" value="Genomic_DNA"/>
</dbReference>
<comment type="caution">
    <text evidence="1">The sequence shown here is derived from an EMBL/GenBank/DDBJ whole genome shotgun (WGS) entry which is preliminary data.</text>
</comment>
<dbReference type="GO" id="GO:0007166">
    <property type="term" value="P:cell surface receptor signaling pathway"/>
    <property type="evidence" value="ECO:0007669"/>
    <property type="project" value="InterPro"/>
</dbReference>
<gene>
    <name evidence="1" type="ORF">EWM64_g6556</name>
</gene>
<accession>A0A4Y9ZRE8</accession>
<dbReference type="OrthoDB" id="1668230at2759"/>
<name>A0A4Y9ZRE8_9AGAM</name>
<dbReference type="Proteomes" id="UP000298061">
    <property type="component" value="Unassembled WGS sequence"/>
</dbReference>
<sequence>MASMAAMTMKTALAHSFRPLSPERGHVEGDLDRGMREAARQARGPQSILQRLLTLQTDQNGGRLGLTREEVLNTVASVLGTASMAAYDILRFGIQLLEFTPIPGLASVGQVLLNIWAAVEQVETNQHACERLAEHCAVIVSFVREQVCNTHGFVADDLKPSVAKLDKALQEVETFVKEQALQSRTQAVLNRRMLKRRVAEIQARLTQAFQFFNYTVPLHILHFLQREIHPGTEHQDSVEVVEPAAVITMHSSRELQPQPHATAGKGHPIVLEVTRKPHTADIAGPTIVQIDVKQAQPNVPSIAKPPQNTPNRQLDIPRKYAGLLQHEFDESLSLPLWTPTPVSIGTVGYFSKANGRFVALFDAHSPSGRVEGIPALSEYGPVDAYRPKPTASTGGSRTYSLKGGVPAACLYTETTMYRCFKDMQGPERWLFDHADQIIDVYGVQHPIDRKKLLLVTATMTASDYAMFMFPIPPNGEITFSRRKAKPGQPWGAWSQTSATEGVEPTASKVSTVKSAHEKWDTVLLSVVSYHRVAASGAQ</sequence>
<evidence type="ECO:0000313" key="2">
    <source>
        <dbReference type="Proteomes" id="UP000298061"/>
    </source>
</evidence>